<feature type="compositionally biased region" description="Low complexity" evidence="3">
    <location>
        <begin position="435"/>
        <end position="449"/>
    </location>
</feature>
<feature type="domain" description="Ras-GEF" evidence="4">
    <location>
        <begin position="681"/>
        <end position="928"/>
    </location>
</feature>
<dbReference type="InterPro" id="IPR036964">
    <property type="entry name" value="RASGEF_cat_dom_sf"/>
</dbReference>
<dbReference type="CDD" id="cd06224">
    <property type="entry name" value="REM"/>
    <property type="match status" value="1"/>
</dbReference>
<dbReference type="EMBL" id="JABCIY010000257">
    <property type="protein sequence ID" value="KAF7186349.1"/>
    <property type="molecule type" value="Genomic_DNA"/>
</dbReference>
<keyword evidence="7" id="KW-1185">Reference proteome</keyword>
<dbReference type="SUPFAM" id="SSF48366">
    <property type="entry name" value="Ras GEF"/>
    <property type="match status" value="1"/>
</dbReference>
<dbReference type="InterPro" id="IPR008937">
    <property type="entry name" value="Ras-like_GEF"/>
</dbReference>
<dbReference type="GO" id="GO:0051301">
    <property type="term" value="P:cell division"/>
    <property type="evidence" value="ECO:0007669"/>
    <property type="project" value="UniProtKB-KW"/>
</dbReference>
<dbReference type="Pfam" id="PF00617">
    <property type="entry name" value="RasGEF"/>
    <property type="match status" value="1"/>
</dbReference>
<dbReference type="GO" id="GO:0005886">
    <property type="term" value="C:plasma membrane"/>
    <property type="evidence" value="ECO:0007669"/>
    <property type="project" value="TreeGrafter"/>
</dbReference>
<feature type="domain" description="N-terminal Ras-GEF" evidence="5">
    <location>
        <begin position="501"/>
        <end position="621"/>
    </location>
</feature>
<feature type="region of interest" description="Disordered" evidence="3">
    <location>
        <begin position="926"/>
        <end position="955"/>
    </location>
</feature>
<evidence type="ECO:0000259" key="4">
    <source>
        <dbReference type="PROSITE" id="PS50009"/>
    </source>
</evidence>
<evidence type="ECO:0000256" key="1">
    <source>
        <dbReference type="ARBA" id="ARBA00022658"/>
    </source>
</evidence>
<dbReference type="PROSITE" id="PS50212">
    <property type="entry name" value="RASGEF_NTER"/>
    <property type="match status" value="1"/>
</dbReference>
<dbReference type="CDD" id="cd00155">
    <property type="entry name" value="RasGEF"/>
    <property type="match status" value="1"/>
</dbReference>
<keyword evidence="6" id="KW-0131">Cell cycle</keyword>
<evidence type="ECO:0000313" key="7">
    <source>
        <dbReference type="Proteomes" id="UP000660729"/>
    </source>
</evidence>
<dbReference type="InterPro" id="IPR001895">
    <property type="entry name" value="RASGEF_cat_dom"/>
</dbReference>
<dbReference type="PANTHER" id="PTHR23113">
    <property type="entry name" value="GUANINE NUCLEOTIDE EXCHANGE FACTOR"/>
    <property type="match status" value="1"/>
</dbReference>
<comment type="caution">
    <text evidence="6">The sequence shown here is derived from an EMBL/GenBank/DDBJ whole genome shotgun (WGS) entry which is preliminary data.</text>
</comment>
<keyword evidence="6" id="KW-0132">Cell division</keyword>
<dbReference type="Pfam" id="PF00618">
    <property type="entry name" value="RasGEF_N"/>
    <property type="match status" value="1"/>
</dbReference>
<dbReference type="Gene3D" id="1.20.870.10">
    <property type="entry name" value="Son of sevenless (SoS) protein Chain: S domain 1"/>
    <property type="match status" value="1"/>
</dbReference>
<organism evidence="6 7">
    <name type="scientific">Pseudocercospora fuligena</name>
    <dbReference type="NCBI Taxonomy" id="685502"/>
    <lineage>
        <taxon>Eukaryota</taxon>
        <taxon>Fungi</taxon>
        <taxon>Dikarya</taxon>
        <taxon>Ascomycota</taxon>
        <taxon>Pezizomycotina</taxon>
        <taxon>Dothideomycetes</taxon>
        <taxon>Dothideomycetidae</taxon>
        <taxon>Mycosphaerellales</taxon>
        <taxon>Mycosphaerellaceae</taxon>
        <taxon>Pseudocercospora</taxon>
    </lineage>
</organism>
<feature type="region of interest" description="Disordered" evidence="3">
    <location>
        <begin position="430"/>
        <end position="465"/>
    </location>
</feature>
<name>A0A8H6R8I8_9PEZI</name>
<dbReference type="SMART" id="SM00229">
    <property type="entry name" value="RasGEFN"/>
    <property type="match status" value="1"/>
</dbReference>
<keyword evidence="1 2" id="KW-0344">Guanine-nucleotide releasing factor</keyword>
<evidence type="ECO:0000256" key="3">
    <source>
        <dbReference type="SAM" id="MobiDB-lite"/>
    </source>
</evidence>
<evidence type="ECO:0000313" key="6">
    <source>
        <dbReference type="EMBL" id="KAF7186349.1"/>
    </source>
</evidence>
<evidence type="ECO:0000259" key="5">
    <source>
        <dbReference type="PROSITE" id="PS50212"/>
    </source>
</evidence>
<dbReference type="PROSITE" id="PS50009">
    <property type="entry name" value="RASGEF_CAT"/>
    <property type="match status" value="1"/>
</dbReference>
<feature type="compositionally biased region" description="Basic and acidic residues" evidence="3">
    <location>
        <begin position="926"/>
        <end position="936"/>
    </location>
</feature>
<feature type="region of interest" description="Disordered" evidence="3">
    <location>
        <begin position="353"/>
        <end position="374"/>
    </location>
</feature>
<dbReference type="SMART" id="SM00147">
    <property type="entry name" value="RasGEF"/>
    <property type="match status" value="1"/>
</dbReference>
<accession>A0A8H6R8I8</accession>
<feature type="non-terminal residue" evidence="6">
    <location>
        <position position="1"/>
    </location>
</feature>
<protein>
    <submittedName>
        <fullName evidence="6">Cell division control protein 25</fullName>
    </submittedName>
</protein>
<sequence>LSSLVQIAKRLQETIGEPFAGEVVHVLLDDLICKAFKVVTRAVSFTDVWTQETGNDSLRLSMYGKPVLEAPLEIDTEMSASKDVAGPIDSAKHLPEPDVHEDASHEPQNERQSIDEKAPRHSMVFTPPDGVVAHRLSTITKDKVLTGPGSLASEQLANAHDVCISHIGAFIGYQLHARDASELVATTERLVKACRSMLAIIDEVYSHDPQASLSVQQAKNDFEVKIEELAKSTQGVFRFSENPEDDIIMLPGQTDQLINIGTSMVSNIGSCVVKTRQLIEQIGDFELKSAGTQTARSSREIQPEQSMPSPEELSEQEVKFENRQSIDMKLMPPPAAPPPVPEEARTVVDADSPLASPAEAKSPTEELNKDLPPLPLSIHRRSIVRASQASSIHGVESLKSPRNFRSDSISPARKDSFGISIAGSTETFFSSTRDSSMTAASQASTRATTPEQSKDSTSPDPAMMNSFASLSSMRSLVTEDSLDVEAQLLQKSYANELTFNKEGQVTGGSLPALVEQLTTHDVAPDPQFVTAFFLTFRRFAEPREFAQALISRFEYIGDSRTVGTPVRLRIYNVFKGWLETYWSAEADKDALGEIRFFALHKLKQVLPTAGDRLIELTRRITEGYSNGTISGPMVSGVGKSSMSISTQTLNDIPDAIITTRQLNALRLATGGGAQCSIMDFEPVEIARQITLLVAKTYCEIRPEELINMEWTKANTKKAKNVRKMGMLNTDLAHFVADTILSPDSPKARAAMIKQWVKVGLACLELNNYDSVMSIMCSINSSPVQRLKKTWDLVSKKTKARLDELDKVTDMSKNYNSLRRRLEAPTAPCLPFLGVYLTDLTFVHAGNPKKRHVPGSMTESGELLSVINFDMYTRIAKIISHLQKFQVPYRLKAVPEMQTWMEVHLARMREGHDDMVGTLHRRSLFVEPKDKDGDRKHSIIPGSLGDERPKTSMTSHHSVDRLDFFHRNISFSLKSSSSNLSTPDAEPSKRSSAQ</sequence>
<dbReference type="AlphaFoldDB" id="A0A8H6R8I8"/>
<dbReference type="InterPro" id="IPR023578">
    <property type="entry name" value="Ras_GEF_dom_sf"/>
</dbReference>
<dbReference type="Proteomes" id="UP000660729">
    <property type="component" value="Unassembled WGS sequence"/>
</dbReference>
<dbReference type="OrthoDB" id="546434at2759"/>
<gene>
    <name evidence="6" type="ORF">HII31_12280</name>
</gene>
<feature type="region of interest" description="Disordered" evidence="3">
    <location>
        <begin position="86"/>
        <end position="127"/>
    </location>
</feature>
<dbReference type="Gene3D" id="1.10.840.10">
    <property type="entry name" value="Ras guanine-nucleotide exchange factors catalytic domain"/>
    <property type="match status" value="1"/>
</dbReference>
<dbReference type="GO" id="GO:0005085">
    <property type="term" value="F:guanyl-nucleotide exchange factor activity"/>
    <property type="evidence" value="ECO:0007669"/>
    <property type="project" value="UniProtKB-KW"/>
</dbReference>
<evidence type="ECO:0000256" key="2">
    <source>
        <dbReference type="PROSITE-ProRule" id="PRU00168"/>
    </source>
</evidence>
<feature type="compositionally biased region" description="Basic and acidic residues" evidence="3">
    <location>
        <begin position="90"/>
        <end position="119"/>
    </location>
</feature>
<proteinExistence type="predicted"/>
<dbReference type="PANTHER" id="PTHR23113:SF354">
    <property type="entry name" value="BUD SITE SELECTION PROTEIN 5"/>
    <property type="match status" value="1"/>
</dbReference>
<dbReference type="GO" id="GO:0007265">
    <property type="term" value="P:Ras protein signal transduction"/>
    <property type="evidence" value="ECO:0007669"/>
    <property type="project" value="TreeGrafter"/>
</dbReference>
<feature type="region of interest" description="Disordered" evidence="3">
    <location>
        <begin position="973"/>
        <end position="993"/>
    </location>
</feature>
<feature type="non-terminal residue" evidence="6">
    <location>
        <position position="993"/>
    </location>
</feature>
<dbReference type="InterPro" id="IPR000651">
    <property type="entry name" value="Ras-like_Gua-exchang_fac_N"/>
</dbReference>
<feature type="region of interest" description="Disordered" evidence="3">
    <location>
        <begin position="290"/>
        <end position="318"/>
    </location>
</feature>
<reference evidence="6" key="1">
    <citation type="submission" date="2020-04" db="EMBL/GenBank/DDBJ databases">
        <title>Draft genome resource of the tomato pathogen Pseudocercospora fuligena.</title>
        <authorList>
            <person name="Zaccaron A."/>
        </authorList>
    </citation>
    <scope>NUCLEOTIDE SEQUENCE</scope>
    <source>
        <strain evidence="6">PF001</strain>
    </source>
</reference>